<dbReference type="PANTHER" id="PTHR43791">
    <property type="entry name" value="PERMEASE-RELATED"/>
    <property type="match status" value="1"/>
</dbReference>
<reference evidence="9 10" key="1">
    <citation type="journal article" date="2012" name="PLoS Pathog.">
        <title>Diverse lifestyles and strategies of plant pathogenesis encoded in the genomes of eighteen Dothideomycetes fungi.</title>
        <authorList>
            <person name="Ohm R.A."/>
            <person name="Feau N."/>
            <person name="Henrissat B."/>
            <person name="Schoch C.L."/>
            <person name="Horwitz B.A."/>
            <person name="Barry K.W."/>
            <person name="Condon B.J."/>
            <person name="Copeland A.C."/>
            <person name="Dhillon B."/>
            <person name="Glaser F."/>
            <person name="Hesse C.N."/>
            <person name="Kosti I."/>
            <person name="LaButti K."/>
            <person name="Lindquist E.A."/>
            <person name="Lucas S."/>
            <person name="Salamov A.A."/>
            <person name="Bradshaw R.E."/>
            <person name="Ciuffetti L."/>
            <person name="Hamelin R.C."/>
            <person name="Kema G.H.J."/>
            <person name="Lawrence C."/>
            <person name="Scott J.A."/>
            <person name="Spatafora J.W."/>
            <person name="Turgeon B.G."/>
            <person name="de Wit P.J.G.M."/>
            <person name="Zhong S."/>
            <person name="Goodwin S.B."/>
            <person name="Grigoriev I.V."/>
        </authorList>
    </citation>
    <scope>NUCLEOTIDE SEQUENCE [LARGE SCALE GENOMIC DNA]</scope>
    <source>
        <strain evidence="10">28A</strain>
    </source>
</reference>
<dbReference type="Pfam" id="PF04142">
    <property type="entry name" value="Nuc_sug_transp"/>
    <property type="match status" value="1"/>
</dbReference>
<feature type="transmembrane region" description="Helical" evidence="7">
    <location>
        <begin position="182"/>
        <end position="206"/>
    </location>
</feature>
<evidence type="ECO:0000256" key="4">
    <source>
        <dbReference type="ARBA" id="ARBA00022989"/>
    </source>
</evidence>
<feature type="transmembrane region" description="Helical" evidence="7">
    <location>
        <begin position="442"/>
        <end position="465"/>
    </location>
</feature>
<dbReference type="SUPFAM" id="SSF103473">
    <property type="entry name" value="MFS general substrate transporter"/>
    <property type="match status" value="1"/>
</dbReference>
<feature type="transmembrane region" description="Helical" evidence="7">
    <location>
        <begin position="320"/>
        <end position="340"/>
    </location>
</feature>
<dbReference type="CDD" id="cd17327">
    <property type="entry name" value="MFS_FEN2_like"/>
    <property type="match status" value="1"/>
</dbReference>
<feature type="transmembrane region" description="Helical" evidence="7">
    <location>
        <begin position="347"/>
        <end position="367"/>
    </location>
</feature>
<sequence length="973" mass="107362">MASNKDPELAKDDLHVTTSLSSSKNANAPVPVQGTTQHLPTYEHERALTLKFDLRILPVLSLMYLFNALDKGNLGNAKTDGMDKDLHFKGNQYNIMLSIFYVPYVLFAPPVGMLGKKFGPHRVLPIMMFCFGSATLLAASVHNWSGMMALRWFLGMSESAFFPLVIYYLTTFYRRGELARRLAIFYAASNIANAFSGLLAFGVFQIKSTLDSWRYLFIIEGALTVCCSFFTYWYLPKNAYEASFLNEAEKELAYTRIQIDSSSVVGQKFNLKDALLIFKEPSTYGFLAIEICLGVPLQSVSLFLPQIVGRLGYNKIKTNLYTVAPNIVGACVLLILAFASDHTRLRFPFIALGFLLTFIGFIIYATIDVKHSIHVAYFACFMMTWGTSAPSVLLSTWYNNNVADENRRVTLTSVGVPLANLMGVVSSNIFRPQDAPGYIPALATTAAFGATGALCAALLGCYMVIDNKRRNAKQGVNLTAKDVSTEKLRDGPKNPEFRCAWYWGFVMKNCRRVQLEIRDGPACAKSNFDLIIYSKEMSTPEYVASDKHPPSTRTQAPGALPVFIMAVKATVPFLVAMMLLTGVCNTLLTKYQDMQCVKNCDAPPKHQERFEQPVLQTLQMFIGEMGCWLVIGAFNLYQRYATAKAGYEPIPNGDGAATPASEESETAPVANPLRPAHPDDEGRIPLEGRSILLLALPACADIAGTTLMNVGLLFVVASIYQMTRGALVLFVGLFSVWFLKRHLGLYKWFSLFVVVTGVAIVGLAGALAKEPGHPSDDGSAVGSDEVKAAASQALMTVIGVLLIAGAQIFTATQFVLEERIMEKYAMEPIKVVGWEGTFGFLVTMIGMVILHLSIGTGYFNAREGFYQMFHNRAIAFSSLLIMISIGGFNFFGLSVTRTVSATSRSTIDTCRTLFIWIVSLGLGWESFKWLQVAGFALLVYGTFLFNDLVRPPLKACVERKPEPLLPEEPIEHM</sequence>
<feature type="transmembrane region" description="Helical" evidence="7">
    <location>
        <begin position="874"/>
        <end position="893"/>
    </location>
</feature>
<feature type="transmembrane region" description="Helical" evidence="7">
    <location>
        <begin position="831"/>
        <end position="854"/>
    </location>
</feature>
<dbReference type="eggNOG" id="KOG3912">
    <property type="taxonomic scope" value="Eukaryota"/>
</dbReference>
<dbReference type="HOGENOM" id="CLU_012352_0_0_1"/>
<dbReference type="Proteomes" id="UP000016935">
    <property type="component" value="Unassembled WGS sequence"/>
</dbReference>
<evidence type="ECO:0000313" key="10">
    <source>
        <dbReference type="Proteomes" id="UP000016935"/>
    </source>
</evidence>
<dbReference type="Gene3D" id="1.20.1250.20">
    <property type="entry name" value="MFS general substrate transporter like domains"/>
    <property type="match status" value="2"/>
</dbReference>
<reference evidence="9 10" key="2">
    <citation type="journal article" date="2013" name="PLoS Genet.">
        <title>Comparative genome structure, secondary metabolite, and effector coding capacity across Cochliobolus pathogens.</title>
        <authorList>
            <person name="Condon B.J."/>
            <person name="Leng Y."/>
            <person name="Wu D."/>
            <person name="Bushley K.E."/>
            <person name="Ohm R.A."/>
            <person name="Otillar R."/>
            <person name="Martin J."/>
            <person name="Schackwitz W."/>
            <person name="Grimwood J."/>
            <person name="MohdZainudin N."/>
            <person name="Xue C."/>
            <person name="Wang R."/>
            <person name="Manning V.A."/>
            <person name="Dhillon B."/>
            <person name="Tu Z.J."/>
            <person name="Steffenson B.J."/>
            <person name="Salamov A."/>
            <person name="Sun H."/>
            <person name="Lowry S."/>
            <person name="LaButti K."/>
            <person name="Han J."/>
            <person name="Copeland A."/>
            <person name="Lindquist E."/>
            <person name="Barry K."/>
            <person name="Schmutz J."/>
            <person name="Baker S.E."/>
            <person name="Ciuffetti L.M."/>
            <person name="Grigoriev I.V."/>
            <person name="Zhong S."/>
            <person name="Turgeon B.G."/>
        </authorList>
    </citation>
    <scope>NUCLEOTIDE SEQUENCE [LARGE SCALE GENOMIC DNA]</scope>
    <source>
        <strain evidence="10">28A</strain>
    </source>
</reference>
<feature type="compositionally biased region" description="Polar residues" evidence="6">
    <location>
        <begin position="16"/>
        <end position="26"/>
    </location>
</feature>
<dbReference type="InterPro" id="IPR007271">
    <property type="entry name" value="Nuc_sug_transpt"/>
</dbReference>
<feature type="transmembrane region" description="Helical" evidence="7">
    <location>
        <begin position="618"/>
        <end position="637"/>
    </location>
</feature>
<keyword evidence="3 7" id="KW-0812">Transmembrane</keyword>
<evidence type="ECO:0000259" key="8">
    <source>
        <dbReference type="PROSITE" id="PS50850"/>
    </source>
</evidence>
<dbReference type="EMBL" id="KB908493">
    <property type="protein sequence ID" value="EOA90161.1"/>
    <property type="molecule type" value="Genomic_DNA"/>
</dbReference>
<dbReference type="eggNOG" id="KOG2533">
    <property type="taxonomic scope" value="Eukaryota"/>
</dbReference>
<dbReference type="AlphaFoldDB" id="R0J085"/>
<dbReference type="GO" id="GO:0015165">
    <property type="term" value="F:pyrimidine nucleotide-sugar transmembrane transporter activity"/>
    <property type="evidence" value="ECO:0007669"/>
    <property type="project" value="InterPro"/>
</dbReference>
<dbReference type="PANTHER" id="PTHR43791:SF50">
    <property type="entry name" value="TRANSPORTER, PUTATIVE (AFU_ORTHOLOGUE AFUA_2G00840)-RELATED"/>
    <property type="match status" value="1"/>
</dbReference>
<evidence type="ECO:0000256" key="2">
    <source>
        <dbReference type="ARBA" id="ARBA00022448"/>
    </source>
</evidence>
<feature type="transmembrane region" description="Helical" evidence="7">
    <location>
        <begin position="409"/>
        <end position="430"/>
    </location>
</feature>
<dbReference type="GeneID" id="19396833"/>
<accession>R0J085</accession>
<feature type="domain" description="Major facilitator superfamily (MFS) profile" evidence="8">
    <location>
        <begin position="56"/>
        <end position="470"/>
    </location>
</feature>
<evidence type="ECO:0000256" key="3">
    <source>
        <dbReference type="ARBA" id="ARBA00022692"/>
    </source>
</evidence>
<proteinExistence type="predicted"/>
<dbReference type="InterPro" id="IPR020846">
    <property type="entry name" value="MFS_dom"/>
</dbReference>
<dbReference type="GO" id="GO:0000139">
    <property type="term" value="C:Golgi membrane"/>
    <property type="evidence" value="ECO:0007669"/>
    <property type="project" value="InterPro"/>
</dbReference>
<feature type="transmembrane region" description="Helical" evidence="7">
    <location>
        <begin position="559"/>
        <end position="580"/>
    </location>
</feature>
<keyword evidence="10" id="KW-1185">Reference proteome</keyword>
<keyword evidence="2" id="KW-0813">Transport</keyword>
<feature type="region of interest" description="Disordered" evidence="6">
    <location>
        <begin position="1"/>
        <end position="37"/>
    </location>
</feature>
<dbReference type="OrthoDB" id="2985014at2759"/>
<dbReference type="InterPro" id="IPR037185">
    <property type="entry name" value="EmrE-like"/>
</dbReference>
<dbReference type="InterPro" id="IPR011701">
    <property type="entry name" value="MFS"/>
</dbReference>
<dbReference type="RefSeq" id="XP_008022065.1">
    <property type="nucleotide sequence ID" value="XM_008023874.1"/>
</dbReference>
<feature type="transmembrane region" description="Helical" evidence="7">
    <location>
        <begin position="212"/>
        <end position="235"/>
    </location>
</feature>
<protein>
    <recommendedName>
        <fullName evidence="8">Major facilitator superfamily (MFS) profile domain-containing protein</fullName>
    </recommendedName>
</protein>
<keyword evidence="4 7" id="KW-1133">Transmembrane helix</keyword>
<feature type="compositionally biased region" description="Basic and acidic residues" evidence="6">
    <location>
        <begin position="1"/>
        <end position="15"/>
    </location>
</feature>
<gene>
    <name evidence="9" type="ORF">SETTUDRAFT_145752</name>
</gene>
<evidence type="ECO:0000256" key="6">
    <source>
        <dbReference type="SAM" id="MobiDB-lite"/>
    </source>
</evidence>
<name>R0J085_EXST2</name>
<feature type="transmembrane region" description="Helical" evidence="7">
    <location>
        <begin position="788"/>
        <end position="810"/>
    </location>
</feature>
<evidence type="ECO:0000313" key="9">
    <source>
        <dbReference type="EMBL" id="EOA90161.1"/>
    </source>
</evidence>
<feature type="transmembrane region" description="Helical" evidence="7">
    <location>
        <begin position="93"/>
        <end position="111"/>
    </location>
</feature>
<dbReference type="PROSITE" id="PS50850">
    <property type="entry name" value="MFS"/>
    <property type="match status" value="1"/>
</dbReference>
<dbReference type="SUPFAM" id="SSF103481">
    <property type="entry name" value="Multidrug resistance efflux transporter EmrE"/>
    <property type="match status" value="1"/>
</dbReference>
<dbReference type="FunFam" id="1.20.1250.20:FF:000188">
    <property type="entry name" value="MFS general substrate transporter"/>
    <property type="match status" value="1"/>
</dbReference>
<feature type="transmembrane region" description="Helical" evidence="7">
    <location>
        <begin position="284"/>
        <end position="308"/>
    </location>
</feature>
<feature type="transmembrane region" description="Helical" evidence="7">
    <location>
        <begin position="150"/>
        <end position="170"/>
    </location>
</feature>
<evidence type="ECO:0000256" key="1">
    <source>
        <dbReference type="ARBA" id="ARBA00004141"/>
    </source>
</evidence>
<feature type="transmembrane region" description="Helical" evidence="7">
    <location>
        <begin position="748"/>
        <end position="768"/>
    </location>
</feature>
<feature type="region of interest" description="Disordered" evidence="6">
    <location>
        <begin position="652"/>
        <end position="681"/>
    </location>
</feature>
<feature type="transmembrane region" description="Helical" evidence="7">
    <location>
        <begin position="373"/>
        <end position="397"/>
    </location>
</feature>
<feature type="transmembrane region" description="Helical" evidence="7">
    <location>
        <begin position="722"/>
        <end position="739"/>
    </location>
</feature>
<dbReference type="FunFam" id="1.20.1250.20:FF:000013">
    <property type="entry name" value="MFS general substrate transporter"/>
    <property type="match status" value="1"/>
</dbReference>
<dbReference type="InterPro" id="IPR036259">
    <property type="entry name" value="MFS_trans_sf"/>
</dbReference>
<organism evidence="9 10">
    <name type="scientific">Exserohilum turcicum (strain 28A)</name>
    <name type="common">Northern leaf blight fungus</name>
    <name type="synonym">Setosphaeria turcica</name>
    <dbReference type="NCBI Taxonomy" id="671987"/>
    <lineage>
        <taxon>Eukaryota</taxon>
        <taxon>Fungi</taxon>
        <taxon>Dikarya</taxon>
        <taxon>Ascomycota</taxon>
        <taxon>Pezizomycotina</taxon>
        <taxon>Dothideomycetes</taxon>
        <taxon>Pleosporomycetidae</taxon>
        <taxon>Pleosporales</taxon>
        <taxon>Pleosporineae</taxon>
        <taxon>Pleosporaceae</taxon>
        <taxon>Exserohilum</taxon>
    </lineage>
</organism>
<keyword evidence="5 7" id="KW-0472">Membrane</keyword>
<dbReference type="Pfam" id="PF07690">
    <property type="entry name" value="MFS_1"/>
    <property type="match status" value="1"/>
</dbReference>
<feature type="transmembrane region" description="Helical" evidence="7">
    <location>
        <begin position="123"/>
        <end position="144"/>
    </location>
</feature>
<evidence type="ECO:0000256" key="7">
    <source>
        <dbReference type="SAM" id="Phobius"/>
    </source>
</evidence>
<feature type="transmembrane region" description="Helical" evidence="7">
    <location>
        <begin position="691"/>
        <end position="716"/>
    </location>
</feature>
<comment type="subcellular location">
    <subcellularLocation>
        <location evidence="1">Membrane</location>
        <topology evidence="1">Multi-pass membrane protein</topology>
    </subcellularLocation>
</comment>
<evidence type="ECO:0000256" key="5">
    <source>
        <dbReference type="ARBA" id="ARBA00023136"/>
    </source>
</evidence>